<name>A0A822YTW9_NELNU</name>
<dbReference type="EMBL" id="DUZY01000004">
    <property type="protein sequence ID" value="DAD34849.1"/>
    <property type="molecule type" value="Genomic_DNA"/>
</dbReference>
<sequence length="60" mass="6851">MPGYDYVERFLFDLACDGSLIIELLDLKHNIEQLKCFLASSRFAAEQDDEGSMVDLPRPN</sequence>
<evidence type="ECO:0000313" key="1">
    <source>
        <dbReference type="EMBL" id="DAD34849.1"/>
    </source>
</evidence>
<proteinExistence type="predicted"/>
<evidence type="ECO:0000313" key="2">
    <source>
        <dbReference type="Proteomes" id="UP000607653"/>
    </source>
</evidence>
<organism evidence="1 2">
    <name type="scientific">Nelumbo nucifera</name>
    <name type="common">Sacred lotus</name>
    <dbReference type="NCBI Taxonomy" id="4432"/>
    <lineage>
        <taxon>Eukaryota</taxon>
        <taxon>Viridiplantae</taxon>
        <taxon>Streptophyta</taxon>
        <taxon>Embryophyta</taxon>
        <taxon>Tracheophyta</taxon>
        <taxon>Spermatophyta</taxon>
        <taxon>Magnoliopsida</taxon>
        <taxon>Proteales</taxon>
        <taxon>Nelumbonaceae</taxon>
        <taxon>Nelumbo</taxon>
    </lineage>
</organism>
<comment type="caution">
    <text evidence="1">The sequence shown here is derived from an EMBL/GenBank/DDBJ whole genome shotgun (WGS) entry which is preliminary data.</text>
</comment>
<dbReference type="AlphaFoldDB" id="A0A822YTW9"/>
<dbReference type="Proteomes" id="UP000607653">
    <property type="component" value="Unassembled WGS sequence"/>
</dbReference>
<protein>
    <submittedName>
        <fullName evidence="1">Uncharacterized protein</fullName>
    </submittedName>
</protein>
<keyword evidence="2" id="KW-1185">Reference proteome</keyword>
<reference evidence="1 2" key="1">
    <citation type="journal article" date="2020" name="Mol. Biol. Evol.">
        <title>Distinct Expression and Methylation Patterns for Genes with Different Fates following a Single Whole-Genome Duplication in Flowering Plants.</title>
        <authorList>
            <person name="Shi T."/>
            <person name="Rahmani R.S."/>
            <person name="Gugger P.F."/>
            <person name="Wang M."/>
            <person name="Li H."/>
            <person name="Zhang Y."/>
            <person name="Li Z."/>
            <person name="Wang Q."/>
            <person name="Van de Peer Y."/>
            <person name="Marchal K."/>
            <person name="Chen J."/>
        </authorList>
    </citation>
    <scope>NUCLEOTIDE SEQUENCE [LARGE SCALE GENOMIC DNA]</scope>
    <source>
        <tissue evidence="1">Leaf</tissue>
    </source>
</reference>
<accession>A0A822YTW9</accession>
<gene>
    <name evidence="1" type="ORF">HUJ06_005489</name>
</gene>